<reference evidence="3 4" key="1">
    <citation type="journal article" date="2021" name="bioRxiv">
        <title>Chromosome-scale and haplotype-resolved genome assembly of a tetraploid potato cultivar.</title>
        <authorList>
            <person name="Sun H."/>
            <person name="Jiao W.-B."/>
            <person name="Krause K."/>
            <person name="Campoy J.A."/>
            <person name="Goel M."/>
            <person name="Folz-Donahue K."/>
            <person name="Kukat C."/>
            <person name="Huettel B."/>
            <person name="Schneeberger K."/>
        </authorList>
    </citation>
    <scope>NUCLEOTIDE SEQUENCE [LARGE SCALE GENOMIC DNA]</scope>
    <source>
        <strain evidence="3">SolTubOtavaFocal</strain>
        <tissue evidence="3">Leaves</tissue>
    </source>
</reference>
<evidence type="ECO:0000259" key="2">
    <source>
        <dbReference type="Pfam" id="PF00561"/>
    </source>
</evidence>
<evidence type="ECO:0000313" key="3">
    <source>
        <dbReference type="EMBL" id="KAH0769961.1"/>
    </source>
</evidence>
<dbReference type="Pfam" id="PF00561">
    <property type="entry name" value="Abhydrolase_1"/>
    <property type="match status" value="1"/>
</dbReference>
<sequence>MEVMKKQFVLVHGACHGSWCWYKLKPLLEAAGHKVTALDMAASGIDLRKIEELRTLDDYTVPLMEFMECLPQEEKVILVGHSYGGMNLGLAMAKIPTKDLCCCFLDCSYA</sequence>
<dbReference type="InterPro" id="IPR045889">
    <property type="entry name" value="MES/HNL"/>
</dbReference>
<feature type="domain" description="AB hydrolase-1" evidence="2">
    <location>
        <begin position="8"/>
        <end position="97"/>
    </location>
</feature>
<comment type="caution">
    <text evidence="3">The sequence shown here is derived from an EMBL/GenBank/DDBJ whole genome shotgun (WGS) entry which is preliminary data.</text>
</comment>
<dbReference type="EMBL" id="JAIVGD010000011">
    <property type="protein sequence ID" value="KAH0769961.1"/>
    <property type="molecule type" value="Genomic_DNA"/>
</dbReference>
<gene>
    <name evidence="3" type="ORF">KY290_013942</name>
</gene>
<dbReference type="InterPro" id="IPR029058">
    <property type="entry name" value="AB_hydrolase_fold"/>
</dbReference>
<organism evidence="3 4">
    <name type="scientific">Solanum tuberosum</name>
    <name type="common">Potato</name>
    <dbReference type="NCBI Taxonomy" id="4113"/>
    <lineage>
        <taxon>Eukaryota</taxon>
        <taxon>Viridiplantae</taxon>
        <taxon>Streptophyta</taxon>
        <taxon>Embryophyta</taxon>
        <taxon>Tracheophyta</taxon>
        <taxon>Spermatophyta</taxon>
        <taxon>Magnoliopsida</taxon>
        <taxon>eudicotyledons</taxon>
        <taxon>Gunneridae</taxon>
        <taxon>Pentapetalae</taxon>
        <taxon>asterids</taxon>
        <taxon>lamiids</taxon>
        <taxon>Solanales</taxon>
        <taxon>Solanaceae</taxon>
        <taxon>Solanoideae</taxon>
        <taxon>Solaneae</taxon>
        <taxon>Solanum</taxon>
    </lineage>
</organism>
<dbReference type="Gene3D" id="3.40.50.1820">
    <property type="entry name" value="alpha/beta hydrolase"/>
    <property type="match status" value="1"/>
</dbReference>
<proteinExistence type="predicted"/>
<dbReference type="PANTHER" id="PTHR10992:SF1083">
    <property type="entry name" value="METHYLESTERASE 1"/>
    <property type="match status" value="1"/>
</dbReference>
<evidence type="ECO:0000256" key="1">
    <source>
        <dbReference type="ARBA" id="ARBA00022801"/>
    </source>
</evidence>
<accession>A0ABQ7VN86</accession>
<keyword evidence="4" id="KW-1185">Reference proteome</keyword>
<dbReference type="SUPFAM" id="SSF53474">
    <property type="entry name" value="alpha/beta-Hydrolases"/>
    <property type="match status" value="1"/>
</dbReference>
<keyword evidence="1" id="KW-0378">Hydrolase</keyword>
<dbReference type="InterPro" id="IPR000073">
    <property type="entry name" value="AB_hydrolase_1"/>
</dbReference>
<dbReference type="PANTHER" id="PTHR10992">
    <property type="entry name" value="METHYLESTERASE FAMILY MEMBER"/>
    <property type="match status" value="1"/>
</dbReference>
<protein>
    <recommendedName>
        <fullName evidence="2">AB hydrolase-1 domain-containing protein</fullName>
    </recommendedName>
</protein>
<dbReference type="Proteomes" id="UP000826656">
    <property type="component" value="Unassembled WGS sequence"/>
</dbReference>
<evidence type="ECO:0000313" key="4">
    <source>
        <dbReference type="Proteomes" id="UP000826656"/>
    </source>
</evidence>
<name>A0ABQ7VN86_SOLTU</name>